<evidence type="ECO:0000313" key="2">
    <source>
        <dbReference type="EMBL" id="OWK27992.1"/>
    </source>
</evidence>
<keyword evidence="3" id="KW-1185">Reference proteome</keyword>
<dbReference type="AlphaFoldDB" id="A0A245ZE17"/>
<feature type="transmembrane region" description="Helical" evidence="1">
    <location>
        <begin position="6"/>
        <end position="26"/>
    </location>
</feature>
<dbReference type="Proteomes" id="UP000197783">
    <property type="component" value="Unassembled WGS sequence"/>
</dbReference>
<dbReference type="EMBL" id="NBBJ01000007">
    <property type="protein sequence ID" value="OWK27992.1"/>
    <property type="molecule type" value="Genomic_DNA"/>
</dbReference>
<protein>
    <submittedName>
        <fullName evidence="2">Uncharacterized protein</fullName>
    </submittedName>
</protein>
<sequence length="30" mass="3262">MFVLDAAALLAIAAVITSFSTLIWSVRRKP</sequence>
<keyword evidence="1" id="KW-1133">Transmembrane helix</keyword>
<keyword evidence="1" id="KW-0812">Transmembrane</keyword>
<comment type="caution">
    <text evidence="2">The sequence shown here is derived from an EMBL/GenBank/DDBJ whole genome shotgun (WGS) entry which is preliminary data.</text>
</comment>
<name>A0A245ZE17_9SPHN</name>
<accession>A0A245ZE17</accession>
<keyword evidence="1" id="KW-0472">Membrane</keyword>
<gene>
    <name evidence="2" type="ORF">SPMU_32370</name>
</gene>
<reference evidence="2 3" key="1">
    <citation type="submission" date="2017-03" db="EMBL/GenBank/DDBJ databases">
        <title>Genome sequence of Sphingomonas mucosissima DSM 17494.</title>
        <authorList>
            <person name="Poehlein A."/>
            <person name="Wuebbeler J.H."/>
            <person name="Steinbuechel A."/>
            <person name="Daniel R."/>
        </authorList>
    </citation>
    <scope>NUCLEOTIDE SEQUENCE [LARGE SCALE GENOMIC DNA]</scope>
    <source>
        <strain evidence="2 3">DSM 17494</strain>
    </source>
</reference>
<evidence type="ECO:0000256" key="1">
    <source>
        <dbReference type="SAM" id="Phobius"/>
    </source>
</evidence>
<organism evidence="2 3">
    <name type="scientific">Sphingomonas mucosissima</name>
    <dbReference type="NCBI Taxonomy" id="370959"/>
    <lineage>
        <taxon>Bacteria</taxon>
        <taxon>Pseudomonadati</taxon>
        <taxon>Pseudomonadota</taxon>
        <taxon>Alphaproteobacteria</taxon>
        <taxon>Sphingomonadales</taxon>
        <taxon>Sphingomonadaceae</taxon>
        <taxon>Sphingomonas</taxon>
    </lineage>
</organism>
<proteinExistence type="predicted"/>
<evidence type="ECO:0000313" key="3">
    <source>
        <dbReference type="Proteomes" id="UP000197783"/>
    </source>
</evidence>